<dbReference type="EMBL" id="JAAAUQ010000002">
    <property type="protein sequence ID" value="KAF9157077.1"/>
    <property type="molecule type" value="Genomic_DNA"/>
</dbReference>
<keyword evidence="4" id="KW-1185">Reference proteome</keyword>
<gene>
    <name evidence="3" type="ORF">BG015_004153</name>
</gene>
<evidence type="ECO:0000256" key="2">
    <source>
        <dbReference type="SAM" id="Phobius"/>
    </source>
</evidence>
<accession>A0A9P5S7H0</accession>
<feature type="region of interest" description="Disordered" evidence="1">
    <location>
        <begin position="30"/>
        <end position="59"/>
    </location>
</feature>
<keyword evidence="2" id="KW-1133">Transmembrane helix</keyword>
<evidence type="ECO:0000313" key="3">
    <source>
        <dbReference type="EMBL" id="KAF9157077.1"/>
    </source>
</evidence>
<comment type="caution">
    <text evidence="3">The sequence shown here is derived from an EMBL/GenBank/DDBJ whole genome shotgun (WGS) entry which is preliminary data.</text>
</comment>
<feature type="compositionally biased region" description="Basic residues" evidence="1">
    <location>
        <begin position="190"/>
        <end position="209"/>
    </location>
</feature>
<feature type="compositionally biased region" description="Basic and acidic residues" evidence="1">
    <location>
        <begin position="161"/>
        <end position="184"/>
    </location>
</feature>
<protein>
    <submittedName>
        <fullName evidence="3">Uncharacterized protein</fullName>
    </submittedName>
</protein>
<keyword evidence="2" id="KW-0472">Membrane</keyword>
<feature type="region of interest" description="Disordered" evidence="1">
    <location>
        <begin position="239"/>
        <end position="286"/>
    </location>
</feature>
<sequence length="320" mass="35320">MHKPCECSNFIIFKHTTFFNFSFHSSKQNTTTSAVHNDQQSTKYLKRSPASKHSQHTPFNTPIHQAAQHLPIKQINHSLANMNTMCAPSGPPPGFYVAVAIFGGVMVLIFCVAAIRYQMRQSTTFIPLPHKKKYAKSSGNNPDIVVVDMSCYNDSSYIPDNSKRDDGDDDPRPGNHWHGGDRGHGFGHAIGHHHNPHDHSHSHSSHHNHSSFVASDNSYSFSNDYSSSSAANYSLSSALTSSSKGTNTGPRRRHPNNPQVVDPQHKTNKQQPLTTHQQTKKILPSPSPIRMMFKTITSLVLIAALAVSQVTAQKTQQAGT</sequence>
<organism evidence="3 4">
    <name type="scientific">Linnemannia schmuckeri</name>
    <dbReference type="NCBI Taxonomy" id="64567"/>
    <lineage>
        <taxon>Eukaryota</taxon>
        <taxon>Fungi</taxon>
        <taxon>Fungi incertae sedis</taxon>
        <taxon>Mucoromycota</taxon>
        <taxon>Mortierellomycotina</taxon>
        <taxon>Mortierellomycetes</taxon>
        <taxon>Mortierellales</taxon>
        <taxon>Mortierellaceae</taxon>
        <taxon>Linnemannia</taxon>
    </lineage>
</organism>
<proteinExistence type="predicted"/>
<keyword evidence="2" id="KW-0812">Transmembrane</keyword>
<dbReference type="Proteomes" id="UP000748756">
    <property type="component" value="Unassembled WGS sequence"/>
</dbReference>
<evidence type="ECO:0000256" key="1">
    <source>
        <dbReference type="SAM" id="MobiDB-lite"/>
    </source>
</evidence>
<reference evidence="3" key="1">
    <citation type="journal article" date="2020" name="Fungal Divers.">
        <title>Resolving the Mortierellaceae phylogeny through synthesis of multi-gene phylogenetics and phylogenomics.</title>
        <authorList>
            <person name="Vandepol N."/>
            <person name="Liber J."/>
            <person name="Desiro A."/>
            <person name="Na H."/>
            <person name="Kennedy M."/>
            <person name="Barry K."/>
            <person name="Grigoriev I.V."/>
            <person name="Miller A.N."/>
            <person name="O'Donnell K."/>
            <person name="Stajich J.E."/>
            <person name="Bonito G."/>
        </authorList>
    </citation>
    <scope>NUCLEOTIDE SEQUENCE</scope>
    <source>
        <strain evidence="3">NRRL 6426</strain>
    </source>
</reference>
<dbReference type="AlphaFoldDB" id="A0A9P5S7H0"/>
<dbReference type="OrthoDB" id="10670394at2759"/>
<name>A0A9P5S7H0_9FUNG</name>
<feature type="compositionally biased region" description="Polar residues" evidence="1">
    <location>
        <begin position="30"/>
        <end position="43"/>
    </location>
</feature>
<feature type="region of interest" description="Disordered" evidence="1">
    <location>
        <begin position="157"/>
        <end position="211"/>
    </location>
</feature>
<feature type="transmembrane region" description="Helical" evidence="2">
    <location>
        <begin position="95"/>
        <end position="115"/>
    </location>
</feature>
<evidence type="ECO:0000313" key="4">
    <source>
        <dbReference type="Proteomes" id="UP000748756"/>
    </source>
</evidence>
<feature type="compositionally biased region" description="Basic residues" evidence="1">
    <location>
        <begin position="44"/>
        <end position="55"/>
    </location>
</feature>